<dbReference type="Gene3D" id="3.40.50.11980">
    <property type="match status" value="1"/>
</dbReference>
<dbReference type="Pfam" id="PF16953">
    <property type="entry name" value="PRORP"/>
    <property type="match status" value="1"/>
</dbReference>
<protein>
    <recommendedName>
        <fullName evidence="4">ribonuclease P</fullName>
        <ecNumber evidence="4">3.1.26.5</ecNumber>
    </recommendedName>
</protein>
<keyword evidence="9" id="KW-0378">Hydrolase</keyword>
<feature type="domain" description="PRORP" evidence="14">
    <location>
        <begin position="258"/>
        <end position="486"/>
    </location>
</feature>
<proteinExistence type="inferred from homology"/>
<evidence type="ECO:0000256" key="4">
    <source>
        <dbReference type="ARBA" id="ARBA00012179"/>
    </source>
</evidence>
<comment type="catalytic activity">
    <reaction evidence="1">
        <text>Endonucleolytic cleavage of RNA, removing 5'-extranucleotides from tRNA precursor.</text>
        <dbReference type="EC" id="3.1.26.5"/>
    </reaction>
</comment>
<gene>
    <name evidence="16" type="ORF">GIB67_012917</name>
</gene>
<evidence type="ECO:0000259" key="14">
    <source>
        <dbReference type="Pfam" id="PF16953"/>
    </source>
</evidence>
<keyword evidence="5" id="KW-0819">tRNA processing</keyword>
<keyword evidence="11" id="KW-0460">Magnesium</keyword>
<evidence type="ECO:0000256" key="10">
    <source>
        <dbReference type="ARBA" id="ARBA00022833"/>
    </source>
</evidence>
<dbReference type="Pfam" id="PF17177">
    <property type="entry name" value="PPR_long"/>
    <property type="match status" value="1"/>
</dbReference>
<comment type="similarity">
    <text evidence="3">Belongs to the PPR family. P subfamily.</text>
</comment>
<evidence type="ECO:0000256" key="8">
    <source>
        <dbReference type="ARBA" id="ARBA00022737"/>
    </source>
</evidence>
<dbReference type="PANTHER" id="PTHR13547">
    <property type="match status" value="1"/>
</dbReference>
<keyword evidence="6" id="KW-0540">Nuclease</keyword>
<dbReference type="OrthoDB" id="46913at2759"/>
<dbReference type="PANTHER" id="PTHR13547:SF13">
    <property type="entry name" value="PROTEINACEOUS RNASE P 2"/>
    <property type="match status" value="1"/>
</dbReference>
<dbReference type="EMBL" id="JACGCM010000816">
    <property type="protein sequence ID" value="KAF6166020.1"/>
    <property type="molecule type" value="Genomic_DNA"/>
</dbReference>
<dbReference type="Gene3D" id="1.25.40.10">
    <property type="entry name" value="Tetratricopeptide repeat domain"/>
    <property type="match status" value="1"/>
</dbReference>
<comment type="caution">
    <text evidence="16">The sequence shown here is derived from an EMBL/GenBank/DDBJ whole genome shotgun (WGS) entry which is preliminary data.</text>
</comment>
<dbReference type="InterPro" id="IPR011990">
    <property type="entry name" value="TPR-like_helical_dom_sf"/>
</dbReference>
<comment type="cofactor">
    <cofactor evidence="2">
        <name>Mg(2+)</name>
        <dbReference type="ChEBI" id="CHEBI:18420"/>
    </cofactor>
</comment>
<evidence type="ECO:0000256" key="13">
    <source>
        <dbReference type="SAM" id="MobiDB-lite"/>
    </source>
</evidence>
<keyword evidence="17" id="KW-1185">Reference proteome</keyword>
<feature type="domain" description="PROP1-like PPR" evidence="15">
    <location>
        <begin position="11"/>
        <end position="217"/>
    </location>
</feature>
<accession>A0A7J7NG87</accession>
<dbReference type="FunFam" id="3.40.50.11980:FF:000002">
    <property type="entry name" value="Proteinaceous RNase P 2"/>
    <property type="match status" value="1"/>
</dbReference>
<evidence type="ECO:0000313" key="16">
    <source>
        <dbReference type="EMBL" id="KAF6166020.1"/>
    </source>
</evidence>
<dbReference type="AlphaFoldDB" id="A0A7J7NG87"/>
<evidence type="ECO:0000256" key="9">
    <source>
        <dbReference type="ARBA" id="ARBA00022801"/>
    </source>
</evidence>
<name>A0A7J7NG87_9MAGN</name>
<evidence type="ECO:0000256" key="5">
    <source>
        <dbReference type="ARBA" id="ARBA00022694"/>
    </source>
</evidence>
<organism evidence="16 17">
    <name type="scientific">Kingdonia uniflora</name>
    <dbReference type="NCBI Taxonomy" id="39325"/>
    <lineage>
        <taxon>Eukaryota</taxon>
        <taxon>Viridiplantae</taxon>
        <taxon>Streptophyta</taxon>
        <taxon>Embryophyta</taxon>
        <taxon>Tracheophyta</taxon>
        <taxon>Spermatophyta</taxon>
        <taxon>Magnoliopsida</taxon>
        <taxon>Ranunculales</taxon>
        <taxon>Circaeasteraceae</taxon>
        <taxon>Kingdonia</taxon>
    </lineage>
</organism>
<keyword evidence="10" id="KW-0862">Zinc</keyword>
<evidence type="ECO:0000259" key="15">
    <source>
        <dbReference type="Pfam" id="PF17177"/>
    </source>
</evidence>
<reference evidence="16 17" key="1">
    <citation type="journal article" date="2020" name="IScience">
        <title>Genome Sequencing of the Endangered Kingdonia uniflora (Circaeasteraceae, Ranunculales) Reveals Potential Mechanisms of Evolutionary Specialization.</title>
        <authorList>
            <person name="Sun Y."/>
            <person name="Deng T."/>
            <person name="Zhang A."/>
            <person name="Moore M.J."/>
            <person name="Landis J.B."/>
            <person name="Lin N."/>
            <person name="Zhang H."/>
            <person name="Zhang X."/>
            <person name="Huang J."/>
            <person name="Zhang X."/>
            <person name="Sun H."/>
            <person name="Wang H."/>
        </authorList>
    </citation>
    <scope>NUCLEOTIDE SEQUENCE [LARGE SCALE GENOMIC DNA]</scope>
    <source>
        <strain evidence="16">TB1705</strain>
        <tissue evidence="16">Leaf</tissue>
    </source>
</reference>
<dbReference type="EC" id="3.1.26.5" evidence="4"/>
<dbReference type="InterPro" id="IPR031595">
    <property type="entry name" value="PRORP_C"/>
</dbReference>
<keyword evidence="7" id="KW-0479">Metal-binding</keyword>
<dbReference type="GO" id="GO:0004526">
    <property type="term" value="F:ribonuclease P activity"/>
    <property type="evidence" value="ECO:0007669"/>
    <property type="project" value="UniProtKB-EC"/>
</dbReference>
<evidence type="ECO:0000313" key="17">
    <source>
        <dbReference type="Proteomes" id="UP000541444"/>
    </source>
</evidence>
<dbReference type="GO" id="GO:0046872">
    <property type="term" value="F:metal ion binding"/>
    <property type="evidence" value="ECO:0007669"/>
    <property type="project" value="UniProtKB-KW"/>
</dbReference>
<keyword evidence="12" id="KW-0464">Manganese</keyword>
<sequence length="552" mass="62594">METSMSRRQVKKQKKALNREGKFMYQLGTCSKKNDFSEALSLYEDAVSQNLRLDHNHYNTLFYLCSNAPIKTLDIVEKGFSIFDRMLSNKINPNEATITSVARLAAAKGDGNLAFELVKTMRDKYNSVPKLRTYDPALFCFCEKVEADNAYLVEQHMGSMGVHLEESELAALLKVSTEVGKEDKVYTYLQKIMIRASCVSALTAEIIESWFCSNLASDVGALSWDESEVRYAILKNGGGWHGKGWLGKGKWVVRRSNISSEGCCCSCGEHLVCVDIDKGETEKFAESIASLALEREARSNFKNFQEWLDNHTEFGAIVDGANVGLYQQNFADGGFSFSQLEAVVKELYERSQRQWPLVILHNKRIRPLMDNASSRILLEEWRSKGALYTTPHGSNDDWYWLYAAVKRKCLLVTNDEMRDHIFELLGTNFFLKWKERHQVRFTFMRCTPVLQMPPSYSVVIQESEKGSWHIPIDGQSNNEASRTWLCVSRPKPSEHYDATLMNSECKSPYTCATKTVGSQNGFHGNLKSVKPCDSESISMTGKRKDRSPSPSK</sequence>
<evidence type="ECO:0000256" key="2">
    <source>
        <dbReference type="ARBA" id="ARBA00001946"/>
    </source>
</evidence>
<dbReference type="Proteomes" id="UP000541444">
    <property type="component" value="Unassembled WGS sequence"/>
</dbReference>
<keyword evidence="8" id="KW-0677">Repeat</keyword>
<evidence type="ECO:0000256" key="12">
    <source>
        <dbReference type="ARBA" id="ARBA00023211"/>
    </source>
</evidence>
<dbReference type="GO" id="GO:0001682">
    <property type="term" value="P:tRNA 5'-leader removal"/>
    <property type="evidence" value="ECO:0007669"/>
    <property type="project" value="TreeGrafter"/>
</dbReference>
<evidence type="ECO:0000256" key="1">
    <source>
        <dbReference type="ARBA" id="ARBA00000928"/>
    </source>
</evidence>
<evidence type="ECO:0000256" key="7">
    <source>
        <dbReference type="ARBA" id="ARBA00022723"/>
    </source>
</evidence>
<evidence type="ECO:0000256" key="3">
    <source>
        <dbReference type="ARBA" id="ARBA00007626"/>
    </source>
</evidence>
<feature type="region of interest" description="Disordered" evidence="13">
    <location>
        <begin position="522"/>
        <end position="552"/>
    </location>
</feature>
<dbReference type="InterPro" id="IPR033443">
    <property type="entry name" value="PROP1-like_PPR_dom"/>
</dbReference>
<evidence type="ECO:0000256" key="11">
    <source>
        <dbReference type="ARBA" id="ARBA00022842"/>
    </source>
</evidence>
<evidence type="ECO:0000256" key="6">
    <source>
        <dbReference type="ARBA" id="ARBA00022722"/>
    </source>
</evidence>